<dbReference type="AlphaFoldDB" id="A3VCZ4"/>
<evidence type="ECO:0000313" key="1">
    <source>
        <dbReference type="EMBL" id="EAQ14021.1"/>
    </source>
</evidence>
<evidence type="ECO:0000313" key="2">
    <source>
        <dbReference type="Proteomes" id="UP000002931"/>
    </source>
</evidence>
<gene>
    <name evidence="1" type="ORF">RB2654_13149</name>
</gene>
<name>A3VCZ4_9RHOB</name>
<accession>A3VCZ4</accession>
<proteinExistence type="predicted"/>
<organism evidence="1 2">
    <name type="scientific">Maritimibacter alkaliphilus HTCC2654</name>
    <dbReference type="NCBI Taxonomy" id="314271"/>
    <lineage>
        <taxon>Bacteria</taxon>
        <taxon>Pseudomonadati</taxon>
        <taxon>Pseudomonadota</taxon>
        <taxon>Alphaproteobacteria</taxon>
        <taxon>Rhodobacterales</taxon>
        <taxon>Roseobacteraceae</taxon>
        <taxon>Maritimibacter</taxon>
    </lineage>
</organism>
<dbReference type="Proteomes" id="UP000002931">
    <property type="component" value="Unassembled WGS sequence"/>
</dbReference>
<dbReference type="HOGENOM" id="CLU_3404276_0_0_5"/>
<keyword evidence="2" id="KW-1185">Reference proteome</keyword>
<reference evidence="1 2" key="1">
    <citation type="journal article" date="2010" name="J. Bacteriol.">
        <title>Genome sequences of Pelagibaca bermudensis HTCC2601T and Maritimibacter alkaliphilus HTCC2654T, the type strains of two marine Roseobacter genera.</title>
        <authorList>
            <person name="Thrash J.C."/>
            <person name="Cho J.C."/>
            <person name="Ferriera S."/>
            <person name="Johnson J."/>
            <person name="Vergin K.L."/>
            <person name="Giovannoni S.J."/>
        </authorList>
    </citation>
    <scope>NUCLEOTIDE SEQUENCE [LARGE SCALE GENOMIC DNA]</scope>
    <source>
        <strain evidence="1 2">HTCC2654</strain>
    </source>
</reference>
<comment type="caution">
    <text evidence="1">The sequence shown here is derived from an EMBL/GenBank/DDBJ whole genome shotgun (WGS) entry which is preliminary data.</text>
</comment>
<dbReference type="EMBL" id="AAMT01000003">
    <property type="protein sequence ID" value="EAQ14021.1"/>
    <property type="molecule type" value="Genomic_DNA"/>
</dbReference>
<protein>
    <submittedName>
        <fullName evidence="1">Uncharacterized protein</fullName>
    </submittedName>
</protein>
<sequence>MRPGVMIVRSSAARIQSIAAWMSRSEMFWQ</sequence>